<accession>A0A977PYT2</accession>
<gene>
    <name evidence="1" type="ORF">KA717_19355</name>
</gene>
<dbReference type="KEGG" id="wna:KA717_19355"/>
<organism evidence="1">
    <name type="scientific">Woronichinia naegeliana WA131</name>
    <dbReference type="NCBI Taxonomy" id="2824559"/>
    <lineage>
        <taxon>Bacteria</taxon>
        <taxon>Bacillati</taxon>
        <taxon>Cyanobacteriota</taxon>
        <taxon>Cyanophyceae</taxon>
        <taxon>Synechococcales</taxon>
        <taxon>Coelosphaeriaceae</taxon>
        <taxon>Woronichinia</taxon>
    </lineage>
</organism>
<proteinExistence type="predicted"/>
<dbReference type="EMBL" id="CP073041">
    <property type="protein sequence ID" value="UXE64436.1"/>
    <property type="molecule type" value="Genomic_DNA"/>
</dbReference>
<reference evidence="1" key="1">
    <citation type="submission" date="2021-04" db="EMBL/GenBank/DDBJ databases">
        <title>Genome sequence of Woronichinia naegeliana from Washington state freshwater lake bloom.</title>
        <authorList>
            <person name="Dreher T.W."/>
        </authorList>
    </citation>
    <scope>NUCLEOTIDE SEQUENCE</scope>
    <source>
        <strain evidence="1">WA131</strain>
    </source>
</reference>
<evidence type="ECO:0000313" key="1">
    <source>
        <dbReference type="EMBL" id="UXE64436.1"/>
    </source>
</evidence>
<protein>
    <submittedName>
        <fullName evidence="1">Uncharacterized protein</fullName>
    </submittedName>
</protein>
<dbReference type="AlphaFoldDB" id="A0A977PYT2"/>
<sequence length="64" mass="7240">MATLEKNIHDIAREAREWVSSEEGQKTIEKALKESKEVLSRLHQSSANNAETLKSLASRKISNF</sequence>
<name>A0A977PYT2_9CYAN</name>
<dbReference type="Proteomes" id="UP001065613">
    <property type="component" value="Chromosome"/>
</dbReference>